<dbReference type="SUPFAM" id="SSF52949">
    <property type="entry name" value="Macro domain-like"/>
    <property type="match status" value="1"/>
</dbReference>
<protein>
    <recommendedName>
        <fullName evidence="3">Macro domain-containing protein</fullName>
    </recommendedName>
</protein>
<feature type="non-terminal residue" evidence="1">
    <location>
        <position position="1"/>
    </location>
</feature>
<reference evidence="1" key="1">
    <citation type="thesis" date="2020" institute="ProQuest LLC" country="789 East Eisenhower Parkway, Ann Arbor, MI, USA">
        <title>Comparative Genomics and Chromosome Evolution.</title>
        <authorList>
            <person name="Mudd A.B."/>
        </authorList>
    </citation>
    <scope>NUCLEOTIDE SEQUENCE</scope>
    <source>
        <strain evidence="1">237g6f4</strain>
        <tissue evidence="1">Blood</tissue>
    </source>
</reference>
<dbReference type="GO" id="GO:0140293">
    <property type="term" value="F:ADP-ribosylglutamate hydrolase activity"/>
    <property type="evidence" value="ECO:0007669"/>
    <property type="project" value="TreeGrafter"/>
</dbReference>
<dbReference type="Gene3D" id="3.40.220.10">
    <property type="entry name" value="Leucine Aminopeptidase, subunit E, domain 1"/>
    <property type="match status" value="1"/>
</dbReference>
<evidence type="ECO:0000313" key="1">
    <source>
        <dbReference type="EMBL" id="KAG8564143.1"/>
    </source>
</evidence>
<accession>A0AAV7AZ69</accession>
<dbReference type="GO" id="GO:0006974">
    <property type="term" value="P:DNA damage response"/>
    <property type="evidence" value="ECO:0007669"/>
    <property type="project" value="TreeGrafter"/>
</dbReference>
<dbReference type="AlphaFoldDB" id="A0AAV7AZ69"/>
<gene>
    <name evidence="1" type="ORF">GDO81_016347</name>
</gene>
<sequence length="152" mass="17694">AFLKGLNSKQRREHYSVKDFLKLKEIPSWKDIAKKTKAKQPEEVKFPKSKDLIEKISLIRGDITKLEVDAIVNAAGGKGSIKKIVQNTEISQNPCGFLHTHKQREAIEKKEWAGWSERCMLLFIAFDLIIQRVMHQIDLILCCDFQYFITRY</sequence>
<dbReference type="PANTHER" id="PTHR11106">
    <property type="entry name" value="GANGLIOSIDE INDUCED DIFFERENTIATION ASSOCIATED PROTEIN 2-RELATED"/>
    <property type="match status" value="1"/>
</dbReference>
<name>A0AAV7AZ69_ENGPU</name>
<evidence type="ECO:0008006" key="3">
    <source>
        <dbReference type="Google" id="ProtNLM"/>
    </source>
</evidence>
<dbReference type="GO" id="GO:0042278">
    <property type="term" value="P:purine nucleoside metabolic process"/>
    <property type="evidence" value="ECO:0007669"/>
    <property type="project" value="TreeGrafter"/>
</dbReference>
<organism evidence="1 2">
    <name type="scientific">Engystomops pustulosus</name>
    <name type="common">Tungara frog</name>
    <name type="synonym">Physalaemus pustulosus</name>
    <dbReference type="NCBI Taxonomy" id="76066"/>
    <lineage>
        <taxon>Eukaryota</taxon>
        <taxon>Metazoa</taxon>
        <taxon>Chordata</taxon>
        <taxon>Craniata</taxon>
        <taxon>Vertebrata</taxon>
        <taxon>Euteleostomi</taxon>
        <taxon>Amphibia</taxon>
        <taxon>Batrachia</taxon>
        <taxon>Anura</taxon>
        <taxon>Neobatrachia</taxon>
        <taxon>Hyloidea</taxon>
        <taxon>Leptodactylidae</taxon>
        <taxon>Leiuperinae</taxon>
        <taxon>Engystomops</taxon>
    </lineage>
</organism>
<evidence type="ECO:0000313" key="2">
    <source>
        <dbReference type="Proteomes" id="UP000824782"/>
    </source>
</evidence>
<dbReference type="EMBL" id="WNYA01000007">
    <property type="protein sequence ID" value="KAG8564143.1"/>
    <property type="molecule type" value="Genomic_DNA"/>
</dbReference>
<keyword evidence="2" id="KW-1185">Reference proteome</keyword>
<comment type="caution">
    <text evidence="1">The sequence shown here is derived from an EMBL/GenBank/DDBJ whole genome shotgun (WGS) entry which is preliminary data.</text>
</comment>
<dbReference type="Proteomes" id="UP000824782">
    <property type="component" value="Unassembled WGS sequence"/>
</dbReference>
<proteinExistence type="predicted"/>
<dbReference type="InterPro" id="IPR043472">
    <property type="entry name" value="Macro_dom-like"/>
</dbReference>
<dbReference type="GO" id="GO:0005654">
    <property type="term" value="C:nucleoplasm"/>
    <property type="evidence" value="ECO:0007669"/>
    <property type="project" value="TreeGrafter"/>
</dbReference>
<dbReference type="GO" id="GO:0140291">
    <property type="term" value="P:peptidyl-glutamate ADP-deribosylation"/>
    <property type="evidence" value="ECO:0007669"/>
    <property type="project" value="TreeGrafter"/>
</dbReference>
<dbReference type="PANTHER" id="PTHR11106:SF93">
    <property type="entry name" value="ADP-RIBOSE GLYCOHYDROLASE MACROD1"/>
    <property type="match status" value="1"/>
</dbReference>